<protein>
    <submittedName>
        <fullName evidence="1">Uncharacterized protein</fullName>
    </submittedName>
</protein>
<accession>A0A5C3PQX5</accession>
<evidence type="ECO:0000313" key="2">
    <source>
        <dbReference type="Proteomes" id="UP000308197"/>
    </source>
</evidence>
<dbReference type="EMBL" id="ML211017">
    <property type="protein sequence ID" value="TFK91567.1"/>
    <property type="molecule type" value="Genomic_DNA"/>
</dbReference>
<evidence type="ECO:0000313" key="1">
    <source>
        <dbReference type="EMBL" id="TFK91567.1"/>
    </source>
</evidence>
<name>A0A5C3PQX5_9APHY</name>
<dbReference type="Proteomes" id="UP000308197">
    <property type="component" value="Unassembled WGS sequence"/>
</dbReference>
<dbReference type="InParanoid" id="A0A5C3PQX5"/>
<gene>
    <name evidence="1" type="ORF">K466DRAFT_309522</name>
</gene>
<reference evidence="1 2" key="1">
    <citation type="journal article" date="2019" name="Nat. Ecol. Evol.">
        <title>Megaphylogeny resolves global patterns of mushroom evolution.</title>
        <authorList>
            <person name="Varga T."/>
            <person name="Krizsan K."/>
            <person name="Foldi C."/>
            <person name="Dima B."/>
            <person name="Sanchez-Garcia M."/>
            <person name="Sanchez-Ramirez S."/>
            <person name="Szollosi G.J."/>
            <person name="Szarkandi J.G."/>
            <person name="Papp V."/>
            <person name="Albert L."/>
            <person name="Andreopoulos W."/>
            <person name="Angelini C."/>
            <person name="Antonin V."/>
            <person name="Barry K.W."/>
            <person name="Bougher N.L."/>
            <person name="Buchanan P."/>
            <person name="Buyck B."/>
            <person name="Bense V."/>
            <person name="Catcheside P."/>
            <person name="Chovatia M."/>
            <person name="Cooper J."/>
            <person name="Damon W."/>
            <person name="Desjardin D."/>
            <person name="Finy P."/>
            <person name="Geml J."/>
            <person name="Haridas S."/>
            <person name="Hughes K."/>
            <person name="Justo A."/>
            <person name="Karasinski D."/>
            <person name="Kautmanova I."/>
            <person name="Kiss B."/>
            <person name="Kocsube S."/>
            <person name="Kotiranta H."/>
            <person name="LaButti K.M."/>
            <person name="Lechner B.E."/>
            <person name="Liimatainen K."/>
            <person name="Lipzen A."/>
            <person name="Lukacs Z."/>
            <person name="Mihaltcheva S."/>
            <person name="Morgado L.N."/>
            <person name="Niskanen T."/>
            <person name="Noordeloos M.E."/>
            <person name="Ohm R.A."/>
            <person name="Ortiz-Santana B."/>
            <person name="Ovrebo C."/>
            <person name="Racz N."/>
            <person name="Riley R."/>
            <person name="Savchenko A."/>
            <person name="Shiryaev A."/>
            <person name="Soop K."/>
            <person name="Spirin V."/>
            <person name="Szebenyi C."/>
            <person name="Tomsovsky M."/>
            <person name="Tulloss R.E."/>
            <person name="Uehling J."/>
            <person name="Grigoriev I.V."/>
            <person name="Vagvolgyi C."/>
            <person name="Papp T."/>
            <person name="Martin F.M."/>
            <person name="Miettinen O."/>
            <person name="Hibbett D.S."/>
            <person name="Nagy L.G."/>
        </authorList>
    </citation>
    <scope>NUCLEOTIDE SEQUENCE [LARGE SCALE GENOMIC DNA]</scope>
    <source>
        <strain evidence="1 2">HHB13444</strain>
    </source>
</reference>
<organism evidence="1 2">
    <name type="scientific">Polyporus arcularius HHB13444</name>
    <dbReference type="NCBI Taxonomy" id="1314778"/>
    <lineage>
        <taxon>Eukaryota</taxon>
        <taxon>Fungi</taxon>
        <taxon>Dikarya</taxon>
        <taxon>Basidiomycota</taxon>
        <taxon>Agaricomycotina</taxon>
        <taxon>Agaricomycetes</taxon>
        <taxon>Polyporales</taxon>
        <taxon>Polyporaceae</taxon>
        <taxon>Polyporus</taxon>
    </lineage>
</organism>
<keyword evidence="2" id="KW-1185">Reference proteome</keyword>
<proteinExistence type="predicted"/>
<dbReference type="AlphaFoldDB" id="A0A5C3PQX5"/>
<sequence>MCSESTLTIHELTASMPTRASVGGCGYLGNGFKFNAEAQQYRTACPITYLPSITGTSACYRPLCRLSGSDIASLATATDDFAGLLPWNVRAVTAAILPRRFPRLPYGQLAHFPEDDHLGCPAWRTPLPHVSRPEVVKSSSILLLHLLLRRDFLTSESVWKGAEHLVMDHRKSPQSCETRRRMVWHWVRGYSRFGVSDSSAACLRAVKRGF</sequence>